<dbReference type="InterPro" id="IPR001387">
    <property type="entry name" value="Cro/C1-type_HTH"/>
</dbReference>
<dbReference type="PANTHER" id="PTHR46797">
    <property type="entry name" value="HTH-TYPE TRANSCRIPTIONAL REGULATOR"/>
    <property type="match status" value="1"/>
</dbReference>
<evidence type="ECO:0000256" key="1">
    <source>
        <dbReference type="ARBA" id="ARBA00023125"/>
    </source>
</evidence>
<proteinExistence type="predicted"/>
<dbReference type="EMBL" id="LS423452">
    <property type="protein sequence ID" value="SPS04787.1"/>
    <property type="molecule type" value="Genomic_DNA"/>
</dbReference>
<dbReference type="SUPFAM" id="SSF47413">
    <property type="entry name" value="lambda repressor-like DNA-binding domains"/>
    <property type="match status" value="1"/>
</dbReference>
<dbReference type="PROSITE" id="PS50943">
    <property type="entry name" value="HTH_CROC1"/>
    <property type="match status" value="1"/>
</dbReference>
<protein>
    <submittedName>
        <fullName evidence="3">Transcriptional regulator, XRE family</fullName>
    </submittedName>
</protein>
<evidence type="ECO:0000259" key="2">
    <source>
        <dbReference type="PROSITE" id="PS50943"/>
    </source>
</evidence>
<dbReference type="Pfam" id="PF13560">
    <property type="entry name" value="HTH_31"/>
    <property type="match status" value="1"/>
</dbReference>
<accession>A0A2X0QTH8</accession>
<gene>
    <name evidence="3" type="ORF">NITFAB_0376</name>
</gene>
<dbReference type="GO" id="GO:0003677">
    <property type="term" value="F:DNA binding"/>
    <property type="evidence" value="ECO:0007669"/>
    <property type="project" value="UniProtKB-KW"/>
</dbReference>
<reference evidence="3" key="1">
    <citation type="submission" date="2018-05" db="EMBL/GenBank/DDBJ databases">
        <authorList>
            <person name="Lanie J.A."/>
            <person name="Ng W.-L."/>
            <person name="Kazmierczak K.M."/>
            <person name="Andrzejewski T.M."/>
            <person name="Davidsen T.M."/>
            <person name="Wayne K.J."/>
            <person name="Tettelin H."/>
            <person name="Glass J.I."/>
            <person name="Rusch D."/>
            <person name="Podicherti R."/>
            <person name="Tsui H.-C.T."/>
            <person name="Winkler M.E."/>
        </authorList>
    </citation>
    <scope>NUCLEOTIDE SEQUENCE</scope>
    <source>
        <strain evidence="3">KNB</strain>
    </source>
</reference>
<dbReference type="AlphaFoldDB" id="A0A2X0QTH8"/>
<evidence type="ECO:0000313" key="3">
    <source>
        <dbReference type="EMBL" id="SPS04787.1"/>
    </source>
</evidence>
<dbReference type="Gene3D" id="1.10.260.40">
    <property type="entry name" value="lambda repressor-like DNA-binding domains"/>
    <property type="match status" value="1"/>
</dbReference>
<organism evidence="3">
    <name type="scientific">Candidatus Nitrotoga fabula</name>
    <dbReference type="NCBI Taxonomy" id="2182327"/>
    <lineage>
        <taxon>Bacteria</taxon>
        <taxon>Pseudomonadati</taxon>
        <taxon>Pseudomonadota</taxon>
        <taxon>Betaproteobacteria</taxon>
        <taxon>Nitrosomonadales</taxon>
        <taxon>Gallionellaceae</taxon>
        <taxon>Candidatus Nitrotoga</taxon>
    </lineage>
</organism>
<keyword evidence="1" id="KW-0238">DNA-binding</keyword>
<dbReference type="InterPro" id="IPR050807">
    <property type="entry name" value="TransReg_Diox_bact_type"/>
</dbReference>
<name>A0A2X0QTH8_9PROT</name>
<feature type="domain" description="HTH cro/C1-type" evidence="2">
    <location>
        <begin position="9"/>
        <end position="64"/>
    </location>
</feature>
<dbReference type="SMART" id="SM00530">
    <property type="entry name" value="HTH_XRE"/>
    <property type="match status" value="1"/>
</dbReference>
<dbReference type="CDD" id="cd00093">
    <property type="entry name" value="HTH_XRE"/>
    <property type="match status" value="1"/>
</dbReference>
<dbReference type="PANTHER" id="PTHR46797:SF1">
    <property type="entry name" value="METHYLPHOSPHONATE SYNTHASE"/>
    <property type="match status" value="1"/>
</dbReference>
<dbReference type="GO" id="GO:0005829">
    <property type="term" value="C:cytosol"/>
    <property type="evidence" value="ECO:0007669"/>
    <property type="project" value="TreeGrafter"/>
</dbReference>
<dbReference type="InterPro" id="IPR010982">
    <property type="entry name" value="Lambda_DNA-bd_dom_sf"/>
</dbReference>
<dbReference type="GO" id="GO:0003700">
    <property type="term" value="F:DNA-binding transcription factor activity"/>
    <property type="evidence" value="ECO:0007669"/>
    <property type="project" value="TreeGrafter"/>
</dbReference>
<sequence>MPSSFGTRLRQFREAKGLTLQQVADAVSCTKAYVWELEMREGQKPSAERLHAIAKTLGVTIQDLLGEPIVEGEAPSPADVAFFRQYSGMPEEEKERYRKAMQLMFGNTGARSGDQS</sequence>